<reference evidence="2 3" key="1">
    <citation type="journal article" date="2016" name="Sci. Rep.">
        <title>The Dendrobium catenatum Lindl. genome sequence provides insights into polysaccharide synthase, floral development and adaptive evolution.</title>
        <authorList>
            <person name="Zhang G.Q."/>
            <person name="Xu Q."/>
            <person name="Bian C."/>
            <person name="Tsai W.C."/>
            <person name="Yeh C.M."/>
            <person name="Liu K.W."/>
            <person name="Yoshida K."/>
            <person name="Zhang L.S."/>
            <person name="Chang S.B."/>
            <person name="Chen F."/>
            <person name="Shi Y."/>
            <person name="Su Y.Y."/>
            <person name="Zhang Y.Q."/>
            <person name="Chen L.J."/>
            <person name="Yin Y."/>
            <person name="Lin M."/>
            <person name="Huang H."/>
            <person name="Deng H."/>
            <person name="Wang Z.W."/>
            <person name="Zhu S.L."/>
            <person name="Zhao X."/>
            <person name="Deng C."/>
            <person name="Niu S.C."/>
            <person name="Huang J."/>
            <person name="Wang M."/>
            <person name="Liu G.H."/>
            <person name="Yang H.J."/>
            <person name="Xiao X.J."/>
            <person name="Hsiao Y.Y."/>
            <person name="Wu W.L."/>
            <person name="Chen Y.Y."/>
            <person name="Mitsuda N."/>
            <person name="Ohme-Takagi M."/>
            <person name="Luo Y.B."/>
            <person name="Van de Peer Y."/>
            <person name="Liu Z.J."/>
        </authorList>
    </citation>
    <scope>NUCLEOTIDE SEQUENCE [LARGE SCALE GENOMIC DNA]</scope>
    <source>
        <tissue evidence="2">The whole plant</tissue>
    </source>
</reference>
<evidence type="ECO:0000313" key="2">
    <source>
        <dbReference type="EMBL" id="PKU80498.1"/>
    </source>
</evidence>
<name>A0A2I0WXV7_9ASPA</name>
<accession>A0A2I0WXV7</accession>
<evidence type="ECO:0000313" key="3">
    <source>
        <dbReference type="Proteomes" id="UP000233837"/>
    </source>
</evidence>
<protein>
    <submittedName>
        <fullName evidence="2">Uncharacterized protein</fullName>
    </submittedName>
</protein>
<reference evidence="2 3" key="2">
    <citation type="journal article" date="2017" name="Nature">
        <title>The Apostasia genome and the evolution of orchids.</title>
        <authorList>
            <person name="Zhang G.Q."/>
            <person name="Liu K.W."/>
            <person name="Li Z."/>
            <person name="Lohaus R."/>
            <person name="Hsiao Y.Y."/>
            <person name="Niu S.C."/>
            <person name="Wang J.Y."/>
            <person name="Lin Y.C."/>
            <person name="Xu Q."/>
            <person name="Chen L.J."/>
            <person name="Yoshida K."/>
            <person name="Fujiwara S."/>
            <person name="Wang Z.W."/>
            <person name="Zhang Y.Q."/>
            <person name="Mitsuda N."/>
            <person name="Wang M."/>
            <person name="Liu G.H."/>
            <person name="Pecoraro L."/>
            <person name="Huang H.X."/>
            <person name="Xiao X.J."/>
            <person name="Lin M."/>
            <person name="Wu X.Y."/>
            <person name="Wu W.L."/>
            <person name="Chen Y.Y."/>
            <person name="Chang S.B."/>
            <person name="Sakamoto S."/>
            <person name="Ohme-Takagi M."/>
            <person name="Yagi M."/>
            <person name="Zeng S.J."/>
            <person name="Shen C.Y."/>
            <person name="Yeh C.M."/>
            <person name="Luo Y.B."/>
            <person name="Tsai W.C."/>
            <person name="Van de Peer Y."/>
            <person name="Liu Z.J."/>
        </authorList>
    </citation>
    <scope>NUCLEOTIDE SEQUENCE [LARGE SCALE GENOMIC DNA]</scope>
    <source>
        <tissue evidence="2">The whole plant</tissue>
    </source>
</reference>
<sequence length="101" mass="10887">MVGGLKGRTTRREKAARGSAKPARASPSSLSPIDSKQRGVESPLLPLFRTHLGWRNCTGEPNGSPSPDLSLFLSLWVGTDNTQGAEWLPLSPLRALGEHEQ</sequence>
<evidence type="ECO:0000256" key="1">
    <source>
        <dbReference type="SAM" id="MobiDB-lite"/>
    </source>
</evidence>
<proteinExistence type="predicted"/>
<organism evidence="2 3">
    <name type="scientific">Dendrobium catenatum</name>
    <dbReference type="NCBI Taxonomy" id="906689"/>
    <lineage>
        <taxon>Eukaryota</taxon>
        <taxon>Viridiplantae</taxon>
        <taxon>Streptophyta</taxon>
        <taxon>Embryophyta</taxon>
        <taxon>Tracheophyta</taxon>
        <taxon>Spermatophyta</taxon>
        <taxon>Magnoliopsida</taxon>
        <taxon>Liliopsida</taxon>
        <taxon>Asparagales</taxon>
        <taxon>Orchidaceae</taxon>
        <taxon>Epidendroideae</taxon>
        <taxon>Malaxideae</taxon>
        <taxon>Dendrobiinae</taxon>
        <taxon>Dendrobium</taxon>
    </lineage>
</organism>
<dbReference type="EMBL" id="KZ502343">
    <property type="protein sequence ID" value="PKU80498.1"/>
    <property type="molecule type" value="Genomic_DNA"/>
</dbReference>
<dbReference type="AlphaFoldDB" id="A0A2I0WXV7"/>
<gene>
    <name evidence="2" type="ORF">MA16_Dca021799</name>
</gene>
<feature type="region of interest" description="Disordered" evidence="1">
    <location>
        <begin position="1"/>
        <end position="41"/>
    </location>
</feature>
<keyword evidence="3" id="KW-1185">Reference proteome</keyword>
<dbReference type="Proteomes" id="UP000233837">
    <property type="component" value="Unassembled WGS sequence"/>
</dbReference>